<sequence length="583" mass="67011">MRPAIYEEKKNPFSISALPPMGIIQLRAFIKKHDLFSILTGITIFLFFFELGGRSFEVRDTRRFAEIALEMLQSGNWLILYKHDEIYMNKPHMFMWLIALFSSIGHHVTPLTARLPSAIAGIASILATFCFIGKFSSKRTAFIAGVILATTQRYFWYGRTSLPDMLFTTFIMLALYSFYLGYKQKPVFYIGLHFFTFLAILTKGPLAIIFIFGTIAVFLILQRNLRAMKGMKWRWGIILLLTMTGLYFAFILKVGFEPFIATIKREFLTRVNSPINHGEPFYYYLVTLWTDFLPWSLFIPFAVIFAYKKWREGDDFITFSFCWTILIFVFLCTAKAKHTRYMLPLYPALSIIIASLIANTLKRPVMNFLWLQVSVRWIIFVMAGAGIILLVAVPVYLVTYSWIGIFTSLITLLVLSGVFLSLRRKTGFANASFTMCMFAAIIGWGIYIHCLTVHSKEVTFGTKLTDVIKKELGDLNGCDIRGYKLGESLWTIINLSLNANISLIKNTDELKTFLNTSEHLQPVCIIEKNTFLDIKNNLADTTLHTVDICTKKRKVTLIFRRERQTNPAAHPAWQDIEEEGNHR</sequence>
<dbReference type="GO" id="GO:0009103">
    <property type="term" value="P:lipopolysaccharide biosynthetic process"/>
    <property type="evidence" value="ECO:0007669"/>
    <property type="project" value="UniProtKB-ARBA"/>
</dbReference>
<evidence type="ECO:0000256" key="5">
    <source>
        <dbReference type="ARBA" id="ARBA00022692"/>
    </source>
</evidence>
<keyword evidence="4 11" id="KW-0808">Transferase</keyword>
<feature type="transmembrane region" description="Helical" evidence="8">
    <location>
        <begin position="342"/>
        <end position="361"/>
    </location>
</feature>
<dbReference type="RefSeq" id="WP_099324310.1">
    <property type="nucleotide sequence ID" value="NZ_CP049055.1"/>
</dbReference>
<dbReference type="InterPro" id="IPR038731">
    <property type="entry name" value="RgtA/B/C-like"/>
</dbReference>
<dbReference type="OrthoDB" id="9815691at2"/>
<dbReference type="PANTHER" id="PTHR33908">
    <property type="entry name" value="MANNOSYLTRANSFERASE YKCB-RELATED"/>
    <property type="match status" value="1"/>
</dbReference>
<evidence type="ECO:0000313" key="13">
    <source>
        <dbReference type="Proteomes" id="UP000221734"/>
    </source>
</evidence>
<dbReference type="PANTHER" id="PTHR33908:SF3">
    <property type="entry name" value="UNDECAPRENYL PHOSPHATE-ALPHA-4-AMINO-4-DEOXY-L-ARABINOSE ARABINOSYL TRANSFERASE"/>
    <property type="match status" value="1"/>
</dbReference>
<reference evidence="13" key="4">
    <citation type="submission" date="2017-10" db="EMBL/GenBank/DDBJ databases">
        <authorList>
            <person name="Frank J."/>
        </authorList>
    </citation>
    <scope>NUCLEOTIDE SEQUENCE [LARGE SCALE GENOMIC DNA]</scope>
</reference>
<feature type="transmembrane region" description="Helical" evidence="8">
    <location>
        <begin position="281"/>
        <end position="304"/>
    </location>
</feature>
<dbReference type="KEGG" id="kst:KSMBR1_0967"/>
<gene>
    <name evidence="12" type="primary">arnT_2</name>
    <name evidence="11" type="synonym">arnT</name>
    <name evidence="11" type="ORF">KsCSTR_15570</name>
    <name evidence="12" type="ORF">KSMBR1_0967</name>
    <name evidence="10" type="ORF">kuste3156</name>
</gene>
<reference evidence="11 14" key="5">
    <citation type="submission" date="2020-02" db="EMBL/GenBank/DDBJ databases">
        <title>Newly sequenced genome of strain CSTR1 showed variability in Candidatus Kuenenia stuttgartiensis genomes.</title>
        <authorList>
            <person name="Ding C."/>
            <person name="Adrian L."/>
        </authorList>
    </citation>
    <scope>NUCLEOTIDE SEQUENCE [LARGE SCALE GENOMIC DNA]</scope>
    <source>
        <strain evidence="11 14">CSTR1</strain>
    </source>
</reference>
<keyword evidence="13" id="KW-1185">Reference proteome</keyword>
<reference evidence="10" key="2">
    <citation type="submission" date="2006-01" db="EMBL/GenBank/DDBJ databases">
        <authorList>
            <person name="Genoscope"/>
        </authorList>
    </citation>
    <scope>NUCLEOTIDE SEQUENCE</scope>
</reference>
<dbReference type="Proteomes" id="UP000501926">
    <property type="component" value="Chromosome"/>
</dbReference>
<keyword evidence="2" id="KW-1003">Cell membrane</keyword>
<comment type="subcellular location">
    <subcellularLocation>
        <location evidence="1">Cell membrane</location>
        <topology evidence="1">Multi-pass membrane protein</topology>
    </subcellularLocation>
</comment>
<feature type="transmembrane region" description="Helical" evidence="8">
    <location>
        <begin position="316"/>
        <end position="336"/>
    </location>
</feature>
<evidence type="ECO:0000313" key="12">
    <source>
        <dbReference type="EMBL" id="SOH03478.1"/>
    </source>
</evidence>
<protein>
    <submittedName>
        <fullName evidence="11">Undecaprenyl phosphate-alpha-4-amino-4-deoxy-L-arabinose arabinosyl transferase</fullName>
        <ecNumber evidence="11">2.4.2.43</ecNumber>
    </submittedName>
</protein>
<evidence type="ECO:0000313" key="14">
    <source>
        <dbReference type="Proteomes" id="UP000501926"/>
    </source>
</evidence>
<dbReference type="EMBL" id="CP049055">
    <property type="protein sequence ID" value="QII10936.1"/>
    <property type="molecule type" value="Genomic_DNA"/>
</dbReference>
<name>Q1Q1N0_KUEST</name>
<feature type="transmembrane region" description="Helical" evidence="8">
    <location>
        <begin position="35"/>
        <end position="52"/>
    </location>
</feature>
<dbReference type="GO" id="GO:0005886">
    <property type="term" value="C:plasma membrane"/>
    <property type="evidence" value="ECO:0007669"/>
    <property type="project" value="UniProtKB-SubCell"/>
</dbReference>
<reference evidence="12" key="3">
    <citation type="submission" date="2017-10" db="EMBL/GenBank/DDBJ databases">
        <authorList>
            <person name="Banno H."/>
            <person name="Chua N.-H."/>
        </authorList>
    </citation>
    <scope>NUCLEOTIDE SEQUENCE [LARGE SCALE GENOMIC DNA]</scope>
    <source>
        <strain evidence="12">Kuenenia_mbr1_ru-nijmegen</strain>
    </source>
</reference>
<evidence type="ECO:0000256" key="7">
    <source>
        <dbReference type="ARBA" id="ARBA00023136"/>
    </source>
</evidence>
<dbReference type="CAZy" id="GT83">
    <property type="family name" value="Glycosyltransferase Family 83"/>
</dbReference>
<organism evidence="10">
    <name type="scientific">Kuenenia stuttgartiensis</name>
    <dbReference type="NCBI Taxonomy" id="174633"/>
    <lineage>
        <taxon>Bacteria</taxon>
        <taxon>Pseudomonadati</taxon>
        <taxon>Planctomycetota</taxon>
        <taxon>Candidatus Brocadiia</taxon>
        <taxon>Candidatus Brocadiales</taxon>
        <taxon>Candidatus Brocadiaceae</taxon>
        <taxon>Candidatus Kuenenia</taxon>
    </lineage>
</organism>
<evidence type="ECO:0000256" key="2">
    <source>
        <dbReference type="ARBA" id="ARBA00022475"/>
    </source>
</evidence>
<keyword evidence="7 8" id="KW-0472">Membrane</keyword>
<evidence type="ECO:0000259" key="9">
    <source>
        <dbReference type="Pfam" id="PF13231"/>
    </source>
</evidence>
<dbReference type="Proteomes" id="UP000221734">
    <property type="component" value="Chromosome Kuenenia_stuttgartiensis_MBR1"/>
</dbReference>
<evidence type="ECO:0000256" key="6">
    <source>
        <dbReference type="ARBA" id="ARBA00022989"/>
    </source>
</evidence>
<dbReference type="InterPro" id="IPR050297">
    <property type="entry name" value="LipidA_mod_glycosyltrf_83"/>
</dbReference>
<keyword evidence="5 8" id="KW-0812">Transmembrane</keyword>
<dbReference type="Pfam" id="PF13231">
    <property type="entry name" value="PMT_2"/>
    <property type="match status" value="1"/>
</dbReference>
<keyword evidence="3 11" id="KW-0328">Glycosyltransferase</keyword>
<feature type="transmembrane region" description="Helical" evidence="8">
    <location>
        <begin position="162"/>
        <end position="182"/>
    </location>
</feature>
<dbReference type="EMBL" id="CT573071">
    <property type="protein sequence ID" value="CAJ73913.1"/>
    <property type="molecule type" value="Genomic_DNA"/>
</dbReference>
<evidence type="ECO:0000256" key="3">
    <source>
        <dbReference type="ARBA" id="ARBA00022676"/>
    </source>
</evidence>
<feature type="transmembrane region" description="Helical" evidence="8">
    <location>
        <begin position="233"/>
        <end position="252"/>
    </location>
</feature>
<evidence type="ECO:0000313" key="11">
    <source>
        <dbReference type="EMBL" id="QII10936.1"/>
    </source>
</evidence>
<feature type="transmembrane region" description="Helical" evidence="8">
    <location>
        <begin position="399"/>
        <end position="420"/>
    </location>
</feature>
<feature type="transmembrane region" description="Helical" evidence="8">
    <location>
        <begin position="373"/>
        <end position="393"/>
    </location>
</feature>
<feature type="transmembrane region" description="Helical" evidence="8">
    <location>
        <begin position="427"/>
        <end position="447"/>
    </location>
</feature>
<dbReference type="EC" id="2.4.2.43" evidence="11"/>
<proteinExistence type="predicted"/>
<dbReference type="GO" id="GO:0010041">
    <property type="term" value="P:response to iron(III) ion"/>
    <property type="evidence" value="ECO:0007669"/>
    <property type="project" value="TreeGrafter"/>
</dbReference>
<accession>Q1Q1N0</accession>
<evidence type="ECO:0000256" key="1">
    <source>
        <dbReference type="ARBA" id="ARBA00004651"/>
    </source>
</evidence>
<evidence type="ECO:0000256" key="4">
    <source>
        <dbReference type="ARBA" id="ARBA00022679"/>
    </source>
</evidence>
<evidence type="ECO:0000313" key="10">
    <source>
        <dbReference type="EMBL" id="CAJ73913.1"/>
    </source>
</evidence>
<feature type="transmembrane region" description="Helical" evidence="8">
    <location>
        <begin position="115"/>
        <end position="133"/>
    </location>
</feature>
<keyword evidence="6 8" id="KW-1133">Transmembrane helix</keyword>
<dbReference type="AlphaFoldDB" id="Q1Q1N0"/>
<dbReference type="GO" id="GO:0103015">
    <property type="term" value="F:4-amino-4-deoxy-L-arabinose transferase activity"/>
    <property type="evidence" value="ECO:0007669"/>
    <property type="project" value="UniProtKB-EC"/>
</dbReference>
<feature type="domain" description="Glycosyltransferase RgtA/B/C/D-like" evidence="9">
    <location>
        <begin position="90"/>
        <end position="241"/>
    </location>
</feature>
<feature type="transmembrane region" description="Helical" evidence="8">
    <location>
        <begin position="188"/>
        <end position="221"/>
    </location>
</feature>
<dbReference type="EMBL" id="LT934425">
    <property type="protein sequence ID" value="SOH03478.1"/>
    <property type="molecule type" value="Genomic_DNA"/>
</dbReference>
<evidence type="ECO:0000256" key="8">
    <source>
        <dbReference type="SAM" id="Phobius"/>
    </source>
</evidence>
<reference evidence="10" key="1">
    <citation type="journal article" date="2006" name="Nature">
        <title>Deciphering the evolution and metabolism of an anammox bacterium from a community genome.</title>
        <authorList>
            <person name="Strous M."/>
            <person name="Pelletier E."/>
            <person name="Mangenot S."/>
            <person name="Rattei T."/>
            <person name="Lehner A."/>
            <person name="Taylor M.W."/>
            <person name="Horn M."/>
            <person name="Daims H."/>
            <person name="Bartol-Mavel D."/>
            <person name="Wincker P."/>
            <person name="Barbe V."/>
            <person name="Fonknechten N."/>
            <person name="Vallenet D."/>
            <person name="Segurens B."/>
            <person name="Schenowitz-Truong C."/>
            <person name="Medigue C."/>
            <person name="Collingro A."/>
            <person name="Snel B."/>
            <person name="Dutilh B.E."/>
            <person name="OpDenCamp H.J.M."/>
            <person name="vanDerDrift C."/>
            <person name="Cirpus I."/>
            <person name="vanDePas-Schoonen K.T."/>
            <person name="Harhangi H.R."/>
            <person name="vanNiftrik L."/>
            <person name="Schmid M."/>
            <person name="Keltjens J."/>
            <person name="vanDeVossenberg J."/>
            <person name="Kartal B."/>
            <person name="Meier H."/>
            <person name="Frishman D."/>
            <person name="Huynen M.A."/>
            <person name="Mewes H."/>
            <person name="Weissenbach J."/>
            <person name="Jetten M.S.M."/>
            <person name="Wagner M."/>
            <person name="LePaslier D."/>
        </authorList>
    </citation>
    <scope>NUCLEOTIDE SEQUENCE</scope>
</reference>